<feature type="region of interest" description="Disordered" evidence="1">
    <location>
        <begin position="268"/>
        <end position="348"/>
    </location>
</feature>
<dbReference type="GO" id="GO:0008028">
    <property type="term" value="F:monocarboxylic acid transmembrane transporter activity"/>
    <property type="evidence" value="ECO:0007669"/>
    <property type="project" value="TreeGrafter"/>
</dbReference>
<feature type="transmembrane region" description="Helical" evidence="2">
    <location>
        <begin position="399"/>
        <end position="420"/>
    </location>
</feature>
<dbReference type="InterPro" id="IPR050327">
    <property type="entry name" value="Proton-linked_MCT"/>
</dbReference>
<dbReference type="Pfam" id="PF07690">
    <property type="entry name" value="MFS_1"/>
    <property type="match status" value="2"/>
</dbReference>
<dbReference type="InterPro" id="IPR011701">
    <property type="entry name" value="MFS"/>
</dbReference>
<dbReference type="PANTHER" id="PTHR11360">
    <property type="entry name" value="MONOCARBOXYLATE TRANSPORTER"/>
    <property type="match status" value="1"/>
</dbReference>
<dbReference type="PANTHER" id="PTHR11360:SF303">
    <property type="entry name" value="MAJOR FACILITATOR SUPERFAMILY (MFS) PROFILE DOMAIN-CONTAINING PROTEIN"/>
    <property type="match status" value="1"/>
</dbReference>
<feature type="transmembrane region" description="Helical" evidence="2">
    <location>
        <begin position="432"/>
        <end position="450"/>
    </location>
</feature>
<feature type="compositionally biased region" description="Polar residues" evidence="1">
    <location>
        <begin position="283"/>
        <end position="295"/>
    </location>
</feature>
<keyword evidence="2" id="KW-0472">Membrane</keyword>
<dbReference type="Proteomes" id="UP001054945">
    <property type="component" value="Unassembled WGS sequence"/>
</dbReference>
<protein>
    <submittedName>
        <fullName evidence="3">Uncharacterized protein</fullName>
    </submittedName>
</protein>
<feature type="compositionally biased region" description="Basic and acidic residues" evidence="1">
    <location>
        <begin position="311"/>
        <end position="325"/>
    </location>
</feature>
<dbReference type="AlphaFoldDB" id="A0AAV4X5I4"/>
<keyword evidence="2" id="KW-1133">Transmembrane helix</keyword>
<gene>
    <name evidence="3" type="ORF">CEXT_689661</name>
</gene>
<feature type="transmembrane region" description="Helical" evidence="2">
    <location>
        <begin position="119"/>
        <end position="143"/>
    </location>
</feature>
<feature type="transmembrane region" description="Helical" evidence="2">
    <location>
        <begin position="520"/>
        <end position="538"/>
    </location>
</feature>
<comment type="caution">
    <text evidence="3">The sequence shown here is derived from an EMBL/GenBank/DDBJ whole genome shotgun (WGS) entry which is preliminary data.</text>
</comment>
<dbReference type="InterPro" id="IPR036259">
    <property type="entry name" value="MFS_trans_sf"/>
</dbReference>
<accession>A0AAV4X5I4</accession>
<dbReference type="Gene3D" id="1.20.1250.20">
    <property type="entry name" value="MFS general substrate transporter like domains"/>
    <property type="match status" value="2"/>
</dbReference>
<keyword evidence="2" id="KW-0812">Transmembrane</keyword>
<sequence>MARKEEGPDSPRSWAIALAACVINTLLSGISRTTGLFYVALIETYGVSRLQANLPFTMRNVVRNLGDLSADSNLQNLCDLIADWLALGSNPGRGMDVCERRYPIVGAIGQRYGPREVTIVGGVFASLGIILCTFAPNVIWITILWGGMHGFGVALGNTLFQVIVTQYFEKYRATASGLALSGACVGSFVFPILIEYMLLNLGLAGTFLVTGGLILHVLPASIMLKEPPWIQRDLKIEIKLEDHSLKSTTIPKKVIKQTQTMSSIQEDAAANHLGSSSSSPSSRRQANSEISSVDSSCHGLDNPAYSGSSPELRERKTEQTQETSRKTSSVSIGDISITIQQPPPGHHQEASIQKGMIKIFKDPMFHMISLSLGAFAMLFDPAITVIVDYIMDKGLSEDVAKYFISMLSLGDLIGRLCFGWVTDKNYMSIPNFMMVLQVSQGACFLLLPMFGGFDTLMAVMVIFGIMSGANLVMFPILVGKYLQSVQSLAIGFIAFFSGILSFAVPPLIGYFRDKVGSYDGMFYITGGLSVTTGFVWLLEPALLKLREKIKLDDSPSVIITP</sequence>
<feature type="transmembrane region" description="Helical" evidence="2">
    <location>
        <begin position="488"/>
        <end position="508"/>
    </location>
</feature>
<evidence type="ECO:0000313" key="4">
    <source>
        <dbReference type="Proteomes" id="UP001054945"/>
    </source>
</evidence>
<evidence type="ECO:0000313" key="3">
    <source>
        <dbReference type="EMBL" id="GIY90531.1"/>
    </source>
</evidence>
<name>A0AAV4X5I4_CAEEX</name>
<feature type="transmembrane region" description="Helical" evidence="2">
    <location>
        <begin position="149"/>
        <end position="168"/>
    </location>
</feature>
<proteinExistence type="predicted"/>
<feature type="transmembrane region" description="Helical" evidence="2">
    <location>
        <begin position="200"/>
        <end position="224"/>
    </location>
</feature>
<reference evidence="3 4" key="1">
    <citation type="submission" date="2021-06" db="EMBL/GenBank/DDBJ databases">
        <title>Caerostris extrusa draft genome.</title>
        <authorList>
            <person name="Kono N."/>
            <person name="Arakawa K."/>
        </authorList>
    </citation>
    <scope>NUCLEOTIDE SEQUENCE [LARGE SCALE GENOMIC DNA]</scope>
</reference>
<dbReference type="SUPFAM" id="SSF103473">
    <property type="entry name" value="MFS general substrate transporter"/>
    <property type="match status" value="1"/>
</dbReference>
<evidence type="ECO:0000256" key="1">
    <source>
        <dbReference type="SAM" id="MobiDB-lite"/>
    </source>
</evidence>
<evidence type="ECO:0000256" key="2">
    <source>
        <dbReference type="SAM" id="Phobius"/>
    </source>
</evidence>
<feature type="transmembrane region" description="Helical" evidence="2">
    <location>
        <begin position="456"/>
        <end position="476"/>
    </location>
</feature>
<feature type="transmembrane region" description="Helical" evidence="2">
    <location>
        <begin position="364"/>
        <end position="387"/>
    </location>
</feature>
<feature type="transmembrane region" description="Helical" evidence="2">
    <location>
        <begin position="175"/>
        <end position="194"/>
    </location>
</feature>
<keyword evidence="4" id="KW-1185">Reference proteome</keyword>
<organism evidence="3 4">
    <name type="scientific">Caerostris extrusa</name>
    <name type="common">Bark spider</name>
    <name type="synonym">Caerostris bankana</name>
    <dbReference type="NCBI Taxonomy" id="172846"/>
    <lineage>
        <taxon>Eukaryota</taxon>
        <taxon>Metazoa</taxon>
        <taxon>Ecdysozoa</taxon>
        <taxon>Arthropoda</taxon>
        <taxon>Chelicerata</taxon>
        <taxon>Arachnida</taxon>
        <taxon>Araneae</taxon>
        <taxon>Araneomorphae</taxon>
        <taxon>Entelegynae</taxon>
        <taxon>Araneoidea</taxon>
        <taxon>Araneidae</taxon>
        <taxon>Caerostris</taxon>
    </lineage>
</organism>
<dbReference type="EMBL" id="BPLR01017327">
    <property type="protein sequence ID" value="GIY90531.1"/>
    <property type="molecule type" value="Genomic_DNA"/>
</dbReference>